<keyword evidence="2" id="KW-1185">Reference proteome</keyword>
<sequence length="93" mass="10792">MLRNIYKRRKRKVQSTAIEKITLVKEMIKEIETLIKKKTEEAGPLNTTNQEIGIGLNKIETLISKMDIKNKQVPSKVNLYPKIEKSPIPEQLF</sequence>
<name>A0A8H4AK16_GIGMA</name>
<accession>A0A8H4AK16</accession>
<organism evidence="1 2">
    <name type="scientific">Gigaspora margarita</name>
    <dbReference type="NCBI Taxonomy" id="4874"/>
    <lineage>
        <taxon>Eukaryota</taxon>
        <taxon>Fungi</taxon>
        <taxon>Fungi incertae sedis</taxon>
        <taxon>Mucoromycota</taxon>
        <taxon>Glomeromycotina</taxon>
        <taxon>Glomeromycetes</taxon>
        <taxon>Diversisporales</taxon>
        <taxon>Gigasporaceae</taxon>
        <taxon>Gigaspora</taxon>
    </lineage>
</organism>
<evidence type="ECO:0000313" key="1">
    <source>
        <dbReference type="EMBL" id="KAF0505207.1"/>
    </source>
</evidence>
<reference evidence="1 2" key="1">
    <citation type="journal article" date="2019" name="Environ. Microbiol.">
        <title>At the nexus of three kingdoms: the genome of the mycorrhizal fungus Gigaspora margarita provides insights into plant, endobacterial and fungal interactions.</title>
        <authorList>
            <person name="Venice F."/>
            <person name="Ghignone S."/>
            <person name="Salvioli di Fossalunga A."/>
            <person name="Amselem J."/>
            <person name="Novero M."/>
            <person name="Xianan X."/>
            <person name="Sedzielewska Toro K."/>
            <person name="Morin E."/>
            <person name="Lipzen A."/>
            <person name="Grigoriev I.V."/>
            <person name="Henrissat B."/>
            <person name="Martin F.M."/>
            <person name="Bonfante P."/>
        </authorList>
    </citation>
    <scope>NUCLEOTIDE SEQUENCE [LARGE SCALE GENOMIC DNA]</scope>
    <source>
        <strain evidence="1 2">BEG34</strain>
    </source>
</reference>
<protein>
    <submittedName>
        <fullName evidence="1">Uncharacterized protein</fullName>
    </submittedName>
</protein>
<dbReference type="AlphaFoldDB" id="A0A8H4AK16"/>
<dbReference type="Proteomes" id="UP000439903">
    <property type="component" value="Unassembled WGS sequence"/>
</dbReference>
<gene>
    <name evidence="1" type="ORF">F8M41_019326</name>
</gene>
<dbReference type="EMBL" id="WTPW01000499">
    <property type="protein sequence ID" value="KAF0505207.1"/>
    <property type="molecule type" value="Genomic_DNA"/>
</dbReference>
<evidence type="ECO:0000313" key="2">
    <source>
        <dbReference type="Proteomes" id="UP000439903"/>
    </source>
</evidence>
<proteinExistence type="predicted"/>
<comment type="caution">
    <text evidence="1">The sequence shown here is derived from an EMBL/GenBank/DDBJ whole genome shotgun (WGS) entry which is preliminary data.</text>
</comment>